<dbReference type="Gene3D" id="3.40.50.410">
    <property type="entry name" value="von Willebrand factor, type A domain"/>
    <property type="match status" value="1"/>
</dbReference>
<dbReference type="RefSeq" id="WP_014436586.1">
    <property type="nucleotide sequence ID" value="NC_017080.1"/>
</dbReference>
<dbReference type="PANTHER" id="PTHR37464:SF1">
    <property type="entry name" value="BLL2463 PROTEIN"/>
    <property type="match status" value="1"/>
</dbReference>
<dbReference type="InterPro" id="IPR036465">
    <property type="entry name" value="vWFA_dom_sf"/>
</dbReference>
<feature type="domain" description="Aerotolerance regulator N-terminal" evidence="1">
    <location>
        <begin position="1"/>
        <end position="77"/>
    </location>
</feature>
<proteinExistence type="predicted"/>
<keyword evidence="3" id="KW-1185">Reference proteome</keyword>
<protein>
    <recommendedName>
        <fullName evidence="1">Aerotolerance regulator N-terminal domain-containing protein</fullName>
    </recommendedName>
</protein>
<dbReference type="KEGG" id="phm:PSMK_12080"/>
<evidence type="ECO:0000313" key="2">
    <source>
        <dbReference type="EMBL" id="BAM03367.1"/>
    </source>
</evidence>
<name>I0IDM9_PHYMF</name>
<dbReference type="EMBL" id="AP012338">
    <property type="protein sequence ID" value="BAM03367.1"/>
    <property type="molecule type" value="Genomic_DNA"/>
</dbReference>
<dbReference type="InterPro" id="IPR011933">
    <property type="entry name" value="Double_TM_dom"/>
</dbReference>
<dbReference type="InterPro" id="IPR024163">
    <property type="entry name" value="Aerotolerance_reg_N"/>
</dbReference>
<organism evidence="2 3">
    <name type="scientific">Phycisphaera mikurensis (strain NBRC 102666 / KCTC 22515 / FYK2301M01)</name>
    <dbReference type="NCBI Taxonomy" id="1142394"/>
    <lineage>
        <taxon>Bacteria</taxon>
        <taxon>Pseudomonadati</taxon>
        <taxon>Planctomycetota</taxon>
        <taxon>Phycisphaerae</taxon>
        <taxon>Phycisphaerales</taxon>
        <taxon>Phycisphaeraceae</taxon>
        <taxon>Phycisphaera</taxon>
    </lineage>
</organism>
<dbReference type="PANTHER" id="PTHR37464">
    <property type="entry name" value="BLL2463 PROTEIN"/>
    <property type="match status" value="1"/>
</dbReference>
<dbReference type="STRING" id="1142394.PSMK_12080"/>
<sequence>MIAFAAPAFLWASLAAALPVAIHLLRRPAGAAVPVPGVRFFAASRPRETGAERLRRYLLLAARALAVLLLAVLFAQPRWLGGPSREAAAAGGEALADAAGRSLLVFVDLSGSTAQRDARGVQAAEAIADAADQLLADLSPGLDAAAVLVVGTGVEPVLPEFTTNLAALRERLAARLAAGGGPEGLADWRGAFVRGAQLAERAGGAAVRVAVVTDAQAEDWAPLAAELAGAAGEDTPAVTVVPALAAALPNAQVAVAEVVPPVGAQPAEVRIRLGASQGKHAPASPALTLAVNDEPVGTVAEDPGRPGAAWEAASTVLIAGGPEPRRVRLALAAGSGGADGLAGDDAVELLIPAVRRVPVTVWSVADPRARLRRAADATAAAYLWRALEPDAERSRFDLSWTGNAPEAGEAGDGGRVVIVAADAAPAGRRAEVAEAVAAAGGAAVRFPAPGDDGWESFDPDRASPELVASAAPTPLAAALLAGLDARGGAALGGVRWAGRADLAEEAQAGGDAEVLLRWSDGKPAAVWRPAAPGGEAPASAAGGLLSFGFGVGPEGGSLPRRGVFVGLVRGAVDALGLRVTAGAREADAEAPAAVAATDHGDLRRLPREQIAAAAAELWARTAGVGGGEAGAEMSSAQASAAARAGRGTPLFGLAAAVVAALVLAEILLQRRATPDG</sequence>
<dbReference type="Pfam" id="PF07584">
    <property type="entry name" value="BatA"/>
    <property type="match status" value="1"/>
</dbReference>
<gene>
    <name evidence="2" type="ordered locus">PSMK_12080</name>
</gene>
<dbReference type="NCBIfam" id="TIGR02226">
    <property type="entry name" value="two_anch"/>
    <property type="match status" value="1"/>
</dbReference>
<reference evidence="2 3" key="1">
    <citation type="submission" date="2012-02" db="EMBL/GenBank/DDBJ databases">
        <title>Complete genome sequence of Phycisphaera mikurensis NBRC 102666.</title>
        <authorList>
            <person name="Ankai A."/>
            <person name="Hosoyama A."/>
            <person name="Terui Y."/>
            <person name="Sekine M."/>
            <person name="Fukai R."/>
            <person name="Kato Y."/>
            <person name="Nakamura S."/>
            <person name="Yamada-Narita S."/>
            <person name="Kawakoshi A."/>
            <person name="Fukunaga Y."/>
            <person name="Yamazaki S."/>
            <person name="Fujita N."/>
        </authorList>
    </citation>
    <scope>NUCLEOTIDE SEQUENCE [LARGE SCALE GENOMIC DNA]</scope>
    <source>
        <strain evidence="3">NBRC 102666 / KCTC 22515 / FYK2301M01</strain>
    </source>
</reference>
<dbReference type="HOGENOM" id="CLU_406442_0_0_0"/>
<accession>I0IDM9</accession>
<dbReference type="AlphaFoldDB" id="I0IDM9"/>
<evidence type="ECO:0000259" key="1">
    <source>
        <dbReference type="Pfam" id="PF07584"/>
    </source>
</evidence>
<evidence type="ECO:0000313" key="3">
    <source>
        <dbReference type="Proteomes" id="UP000007881"/>
    </source>
</evidence>
<dbReference type="Proteomes" id="UP000007881">
    <property type="component" value="Chromosome"/>
</dbReference>
<dbReference type="eggNOG" id="COG1572">
    <property type="taxonomic scope" value="Bacteria"/>
</dbReference>